<dbReference type="PANTHER" id="PTHR22803">
    <property type="entry name" value="MANNOSE, PHOSPHOLIPASE, LECTIN RECEPTOR RELATED"/>
    <property type="match status" value="1"/>
</dbReference>
<comment type="caution">
    <text evidence="7">The sequence shown here is derived from an EMBL/GenBank/DDBJ whole genome shotgun (WGS) entry which is preliminary data.</text>
</comment>
<protein>
    <submittedName>
        <fullName evidence="7">Macrophage mannose receptor 1-like</fullName>
    </submittedName>
</protein>
<feature type="domain" description="Ig-like" evidence="6">
    <location>
        <begin position="1305"/>
        <end position="1374"/>
    </location>
</feature>
<dbReference type="Pfam" id="PF00059">
    <property type="entry name" value="Lectin_C"/>
    <property type="match status" value="3"/>
</dbReference>
<dbReference type="InterPro" id="IPR036772">
    <property type="entry name" value="SRCR-like_dom_sf"/>
</dbReference>
<dbReference type="InterPro" id="IPR016187">
    <property type="entry name" value="CTDL_fold"/>
</dbReference>
<dbReference type="EMBL" id="JAKMXF010000277">
    <property type="protein sequence ID" value="KAI6653444.1"/>
    <property type="molecule type" value="Genomic_DNA"/>
</dbReference>
<dbReference type="SUPFAM" id="SSF56487">
    <property type="entry name" value="SRCR-like"/>
    <property type="match status" value="1"/>
</dbReference>
<dbReference type="PROSITE" id="PS50287">
    <property type="entry name" value="SRCR_2"/>
    <property type="match status" value="1"/>
</dbReference>
<dbReference type="PROSITE" id="PS51257">
    <property type="entry name" value="PROKAR_LIPOPROTEIN"/>
    <property type="match status" value="1"/>
</dbReference>
<evidence type="ECO:0000256" key="1">
    <source>
        <dbReference type="ARBA" id="ARBA00023157"/>
    </source>
</evidence>
<dbReference type="SMART" id="SM00202">
    <property type="entry name" value="SR"/>
    <property type="match status" value="1"/>
</dbReference>
<feature type="domain" description="C-type lectin" evidence="4">
    <location>
        <begin position="611"/>
        <end position="725"/>
    </location>
</feature>
<keyword evidence="3" id="KW-0732">Signal</keyword>
<evidence type="ECO:0000256" key="2">
    <source>
        <dbReference type="PROSITE-ProRule" id="PRU00196"/>
    </source>
</evidence>
<feature type="disulfide bond" evidence="2">
    <location>
        <begin position="95"/>
        <end position="105"/>
    </location>
</feature>
<feature type="domain" description="Ig-like" evidence="6">
    <location>
        <begin position="761"/>
        <end position="837"/>
    </location>
</feature>
<sequence length="1469" mass="163997">MKFCILLSLLLILVIQGTSGQSCPPAEGDIRLTNTNFGTLEAYVEGDWGPVCSRDWMQYNGDVICRILGYRWATFVNTSQHDSRNTNYRIAEVNCIGDETNILECGHRKSSEIIRIPCGADDHVGMICQNSDSDSDCDVLTDDGSCVKFYYESDGINWAGAQTICENNGGDLATISSSSENSKINPYLNTDQDECWIGLNSIDDHTNTYTWIDGSPLVYENWATGQPGNTNHDCTIIDYPGATWYDTDCTYEYVCFFCIHKAPNIKIPDIKGCDAITSSGKCFNHIEVDIEINWLNAERICSADDQDLASISSSHENTVMYSLADDQTYRDCWIGFNDRDNENSYVWENGNAVTYTNWGYGQPDSTSEDDDCAHITPDSYWYNEDCCEYKQCFFCSSPVTPFGRTRNVYESLEDNSILTSDSELFCITEQGKQVEWYYLDQNDLYGSREYISTPTTDSVGISKMNIELEGPGYFSCNVHQDNGIPRTYTIALLETGIYLADPFGHDVTTIHLEALRNNHILTKTQTIYCVASTKDIIEFEWIYIDADGIATAIPADTGSSKGVSVLTVSITNPGSYSCEVILDSGPNSTFTVILAPILYTDPILGCDVISDDGNCFTYAYNGDGIDWYDAQSSCEANRGDLASISSSKENSLLLSLFTNDVDRCWIGLDHANQFTWIDDSRVTYINFATGDHRRSVETNERVRSRRSAADCSALLDTGWNTIDCSIQNNCYFCTNKVSQFGKLIEANRYTALYDNAILTASTTLHCITEQLGTPQVIWSYVGLDGTMSTYDVPTNATTGASSLYIDINNPGYYSCEITQFRGERKKYTAALLEPSVTTIISVEDTYTYTHGIDREDISLFCHSFNHSIAFENIGWRQSASVYLPNPLDVTSLPINSYQIECVDTSTDIALFAVDLTIQGRPVVTIYGESYPLLPPKVNTVYVRYQDDLLLAINLQNPLLDWITPAGRSGNSNPLALNLIDENNAGLFSYYVVNWNKKQKLAYLIEILVYPFGIQSGPNYIPLDDNSIVSLNDDLYCWGELDTTASWVRINFAGMIESLRMRRLVITTTINTISLTSYDEGFFECSVTKNGDIINTYTAAAFHETSNEISVISASQFYTFTKDIDTEPRYVFCHQADNSVPFENIFWRELGTNNIYPNPLQISNLQIDGERRIMECLDSRANVTILNIDLILQGPVEVTLDVGDTQTDVIIGNEYSINYRATDVVLSSNLVGRWTNQDDEPVGDGSSIIFPTFELSDGYVYSFLVTDVENTGRLVASLTLKVYRFGQQLSANIYEGIEHNSIITTSTTLYCLDGSSNPFVTWRYVSLDGTISNLEADTELETGISLLTVGIDEPGYYSCEVNEDGGYTYTVAILNTSIYTTEVDGETYTYTIGVDADNIFLFCYNSMVAFSETGMTDPTTSEEVTNPLEINNLPNIGMNRQFECTSITDGQSLHYFDLLIRGPPVIILDE</sequence>
<feature type="chain" id="PRO_5043832303" evidence="3">
    <location>
        <begin position="21"/>
        <end position="1469"/>
    </location>
</feature>
<keyword evidence="7" id="KW-0675">Receptor</keyword>
<feature type="signal peptide" evidence="3">
    <location>
        <begin position="1"/>
        <end position="20"/>
    </location>
</feature>
<feature type="domain" description="SRCR" evidence="5">
    <location>
        <begin position="15"/>
        <end position="129"/>
    </location>
</feature>
<keyword evidence="8" id="KW-1185">Reference proteome</keyword>
<comment type="caution">
    <text evidence="2">Lacks conserved residue(s) required for the propagation of feature annotation.</text>
</comment>
<dbReference type="Proteomes" id="UP001165289">
    <property type="component" value="Unassembled WGS sequence"/>
</dbReference>
<dbReference type="CDD" id="cd00037">
    <property type="entry name" value="CLECT"/>
    <property type="match status" value="3"/>
</dbReference>
<evidence type="ECO:0000259" key="5">
    <source>
        <dbReference type="PROSITE" id="PS50287"/>
    </source>
</evidence>
<dbReference type="SMART" id="SM00034">
    <property type="entry name" value="CLECT"/>
    <property type="match status" value="3"/>
</dbReference>
<dbReference type="InterPro" id="IPR001190">
    <property type="entry name" value="SRCR"/>
</dbReference>
<dbReference type="InterPro" id="IPR050111">
    <property type="entry name" value="C-type_lectin/snaclec_domain"/>
</dbReference>
<feature type="domain" description="Ig-like" evidence="6">
    <location>
        <begin position="485"/>
        <end position="593"/>
    </location>
</feature>
<gene>
    <name evidence="7" type="ORF">LOD99_3663</name>
</gene>
<feature type="domain" description="C-type lectin" evidence="4">
    <location>
        <begin position="278"/>
        <end position="386"/>
    </location>
</feature>
<dbReference type="Gene3D" id="3.10.100.10">
    <property type="entry name" value="Mannose-Binding Protein A, subunit A"/>
    <property type="match status" value="3"/>
</dbReference>
<proteinExistence type="predicted"/>
<dbReference type="SUPFAM" id="SSF56436">
    <property type="entry name" value="C-type lectin-like"/>
    <property type="match status" value="3"/>
</dbReference>
<dbReference type="Pfam" id="PF00530">
    <property type="entry name" value="SRCR"/>
    <property type="match status" value="1"/>
</dbReference>
<name>A0AAV7JX16_9METZ</name>
<dbReference type="Gene3D" id="3.10.250.10">
    <property type="entry name" value="SRCR-like domain"/>
    <property type="match status" value="1"/>
</dbReference>
<dbReference type="InterPro" id="IPR016186">
    <property type="entry name" value="C-type_lectin-like/link_sf"/>
</dbReference>
<feature type="domain" description="C-type lectin" evidence="4">
    <location>
        <begin position="142"/>
        <end position="253"/>
    </location>
</feature>
<dbReference type="InterPro" id="IPR007110">
    <property type="entry name" value="Ig-like_dom"/>
</dbReference>
<dbReference type="GO" id="GO:0016020">
    <property type="term" value="C:membrane"/>
    <property type="evidence" value="ECO:0007669"/>
    <property type="project" value="InterPro"/>
</dbReference>
<accession>A0AAV7JX16</accession>
<evidence type="ECO:0000259" key="6">
    <source>
        <dbReference type="PROSITE" id="PS50835"/>
    </source>
</evidence>
<evidence type="ECO:0000256" key="3">
    <source>
        <dbReference type="SAM" id="SignalP"/>
    </source>
</evidence>
<dbReference type="InterPro" id="IPR001304">
    <property type="entry name" value="C-type_lectin-like"/>
</dbReference>
<evidence type="ECO:0000313" key="8">
    <source>
        <dbReference type="Proteomes" id="UP001165289"/>
    </source>
</evidence>
<keyword evidence="1 2" id="KW-1015">Disulfide bond</keyword>
<organism evidence="7 8">
    <name type="scientific">Oopsacas minuta</name>
    <dbReference type="NCBI Taxonomy" id="111878"/>
    <lineage>
        <taxon>Eukaryota</taxon>
        <taxon>Metazoa</taxon>
        <taxon>Porifera</taxon>
        <taxon>Hexactinellida</taxon>
        <taxon>Hexasterophora</taxon>
        <taxon>Lyssacinosida</taxon>
        <taxon>Leucopsacidae</taxon>
        <taxon>Oopsacas</taxon>
    </lineage>
</organism>
<dbReference type="PROSITE" id="PS50041">
    <property type="entry name" value="C_TYPE_LECTIN_2"/>
    <property type="match status" value="3"/>
</dbReference>
<reference evidence="7 8" key="1">
    <citation type="journal article" date="2023" name="BMC Biol.">
        <title>The compact genome of the sponge Oopsacas minuta (Hexactinellida) is lacking key metazoan core genes.</title>
        <authorList>
            <person name="Santini S."/>
            <person name="Schenkelaars Q."/>
            <person name="Jourda C."/>
            <person name="Duchesne M."/>
            <person name="Belahbib H."/>
            <person name="Rocher C."/>
            <person name="Selva M."/>
            <person name="Riesgo A."/>
            <person name="Vervoort M."/>
            <person name="Leys S.P."/>
            <person name="Kodjabachian L."/>
            <person name="Le Bivic A."/>
            <person name="Borchiellini C."/>
            <person name="Claverie J.M."/>
            <person name="Renard E."/>
        </authorList>
    </citation>
    <scope>NUCLEOTIDE SEQUENCE [LARGE SCALE GENOMIC DNA]</scope>
    <source>
        <strain evidence="7">SPO-2</strain>
    </source>
</reference>
<dbReference type="PROSITE" id="PS50835">
    <property type="entry name" value="IG_LIKE"/>
    <property type="match status" value="3"/>
</dbReference>
<evidence type="ECO:0000313" key="7">
    <source>
        <dbReference type="EMBL" id="KAI6653444.1"/>
    </source>
</evidence>
<evidence type="ECO:0000259" key="4">
    <source>
        <dbReference type="PROSITE" id="PS50041"/>
    </source>
</evidence>